<evidence type="ECO:0000313" key="1">
    <source>
        <dbReference type="EMBL" id="WWO44519.1"/>
    </source>
</evidence>
<proteinExistence type="predicted"/>
<dbReference type="RefSeq" id="WP_338678929.1">
    <property type="nucleotide sequence ID" value="NZ_CP142523.1"/>
</dbReference>
<gene>
    <name evidence="1" type="ORF">OPV09_17515</name>
</gene>
<organism evidence="1 2">
    <name type="scientific">Janthinobacterium aestuarii</name>
    <dbReference type="NCBI Taxonomy" id="2985511"/>
    <lineage>
        <taxon>Bacteria</taxon>
        <taxon>Pseudomonadati</taxon>
        <taxon>Pseudomonadota</taxon>
        <taxon>Betaproteobacteria</taxon>
        <taxon>Burkholderiales</taxon>
        <taxon>Oxalobacteraceae</taxon>
        <taxon>Janthinobacterium</taxon>
    </lineage>
</organism>
<protein>
    <submittedName>
        <fullName evidence="1">Uncharacterized protein</fullName>
    </submittedName>
</protein>
<accession>A0ABZ2GKB3</accession>
<evidence type="ECO:0000313" key="2">
    <source>
        <dbReference type="Proteomes" id="UP001373909"/>
    </source>
</evidence>
<name>A0ABZ2GKB3_9BURK</name>
<dbReference type="EMBL" id="CP142523">
    <property type="protein sequence ID" value="WWO44519.1"/>
    <property type="molecule type" value="Genomic_DNA"/>
</dbReference>
<dbReference type="Proteomes" id="UP001373909">
    <property type="component" value="Chromosome"/>
</dbReference>
<sequence length="82" mass="8552">MQKTQHSSNNGVLCAPAGWDQAELPCNALPITRTHVGDLPAVVSYWRPDAAELAALNAGGAVRLWVVGATMPPVMLDVDGAS</sequence>
<reference evidence="1 2" key="1">
    <citation type="submission" date="2024-01" db="EMBL/GenBank/DDBJ databases">
        <title>Draft genome sequences of nine bacterial species from freshwater ponds near Washington, DC.</title>
        <authorList>
            <person name="Pavloudi C."/>
            <person name="Oliver L."/>
            <person name="Slattery K."/>
            <person name="Lissner G."/>
            <person name="Saw J.H."/>
        </authorList>
    </citation>
    <scope>NUCLEOTIDE SEQUENCE [LARGE SCALE GENOMIC DNA]</scope>
    <source>
        <strain evidence="2">TB1-E2</strain>
    </source>
</reference>
<keyword evidence="2" id="KW-1185">Reference proteome</keyword>